<feature type="compositionally biased region" description="Polar residues" evidence="1">
    <location>
        <begin position="22"/>
        <end position="49"/>
    </location>
</feature>
<dbReference type="Proteomes" id="UP000001396">
    <property type="component" value="Unassembled WGS sequence"/>
</dbReference>
<dbReference type="GeneID" id="31361920"/>
<evidence type="ECO:0000256" key="1">
    <source>
        <dbReference type="SAM" id="MobiDB-lite"/>
    </source>
</evidence>
<comment type="caution">
    <text evidence="2">The sequence shown here is derived from an EMBL/GenBank/DDBJ whole genome shotgun (WGS) entry which is preliminary data.</text>
</comment>
<protein>
    <submittedName>
        <fullName evidence="2">Uncharacterized protein</fullName>
    </submittedName>
</protein>
<name>D3BD58_HETP5</name>
<feature type="compositionally biased region" description="Polar residues" evidence="1">
    <location>
        <begin position="59"/>
        <end position="68"/>
    </location>
</feature>
<sequence>MSDTNSDINNISVAQTPRDKSISNNHKSVQTNKNNGKAKPKNQQMSTQPKKNRGKTVNRHGTNPGSNRELSKDHSPKTPAMAGQSSTRPITNRSTLYVRQVVRSVALIHDRKWPKINNTLDEVINESRPTDGKLRIFVKD</sequence>
<evidence type="ECO:0000313" key="3">
    <source>
        <dbReference type="Proteomes" id="UP000001396"/>
    </source>
</evidence>
<dbReference type="AlphaFoldDB" id="D3BD58"/>
<dbReference type="EMBL" id="ADBJ01000028">
    <property type="protein sequence ID" value="EFA80850.1"/>
    <property type="molecule type" value="Genomic_DNA"/>
</dbReference>
<feature type="region of interest" description="Disordered" evidence="1">
    <location>
        <begin position="1"/>
        <end position="91"/>
    </location>
</feature>
<keyword evidence="3" id="KW-1185">Reference proteome</keyword>
<proteinExistence type="predicted"/>
<evidence type="ECO:0000313" key="2">
    <source>
        <dbReference type="EMBL" id="EFA80850.1"/>
    </source>
</evidence>
<dbReference type="InParanoid" id="D3BD58"/>
<accession>D3BD58</accession>
<dbReference type="RefSeq" id="XP_020432969.1">
    <property type="nucleotide sequence ID" value="XM_020577295.1"/>
</dbReference>
<gene>
    <name evidence="2" type="ORF">PPL_06438</name>
</gene>
<feature type="compositionally biased region" description="Polar residues" evidence="1">
    <location>
        <begin position="1"/>
        <end position="15"/>
    </location>
</feature>
<reference evidence="2 3" key="1">
    <citation type="journal article" date="2011" name="Genome Res.">
        <title>Phylogeny-wide analysis of social amoeba genomes highlights ancient origins for complex intercellular communication.</title>
        <authorList>
            <person name="Heidel A.J."/>
            <person name="Lawal H.M."/>
            <person name="Felder M."/>
            <person name="Schilde C."/>
            <person name="Helps N.R."/>
            <person name="Tunggal B."/>
            <person name="Rivero F."/>
            <person name="John U."/>
            <person name="Schleicher M."/>
            <person name="Eichinger L."/>
            <person name="Platzer M."/>
            <person name="Noegel A.A."/>
            <person name="Schaap P."/>
            <person name="Gloeckner G."/>
        </authorList>
    </citation>
    <scope>NUCLEOTIDE SEQUENCE [LARGE SCALE GENOMIC DNA]</scope>
    <source>
        <strain evidence="3">ATCC 26659 / Pp 5 / PN500</strain>
    </source>
</reference>
<organism evidence="2 3">
    <name type="scientific">Heterostelium pallidum (strain ATCC 26659 / Pp 5 / PN500)</name>
    <name type="common">Cellular slime mold</name>
    <name type="synonym">Polysphondylium pallidum</name>
    <dbReference type="NCBI Taxonomy" id="670386"/>
    <lineage>
        <taxon>Eukaryota</taxon>
        <taxon>Amoebozoa</taxon>
        <taxon>Evosea</taxon>
        <taxon>Eumycetozoa</taxon>
        <taxon>Dictyostelia</taxon>
        <taxon>Acytosteliales</taxon>
        <taxon>Acytosteliaceae</taxon>
        <taxon>Heterostelium</taxon>
    </lineage>
</organism>